<sequence length="341" mass="36007">MAGTSSAAGRPARPPALRPGDVIGVVSPSGPGAPVAPGRFGRAVHALKDMGFEVRAGSRTWSTGDSAGTPQERAAEINEFLRDPDVRAVIATIGGHTCNAILPLVDYTALREQPTILVGYSDITALLLACVAKSNVVTFHGPTVMAEFGEFPAPLSYTRDSFLTTLTRPVAAGLFRQPTEWSDEFLLWDSEDGRARSLNTCRPPAWLVGGSGAGPLLGGNLDTLSILGGTEYLPDFRGAVLLWETCATSLARIDQLLTHLEMLGVMDDLAGMVVGHGFRASPEFEGELHTHLAERYADRGFPVVAGVLAGHCDPMPTLPLGCRVALDSGRRVIEVIDAAVG</sequence>
<dbReference type="InterPro" id="IPR027478">
    <property type="entry name" value="LdcA_N"/>
</dbReference>
<dbReference type="InterPro" id="IPR003507">
    <property type="entry name" value="S66_fam"/>
</dbReference>
<dbReference type="Proteomes" id="UP000327294">
    <property type="component" value="Chromosome"/>
</dbReference>
<keyword evidence="7" id="KW-0121">Carboxypeptidase</keyword>
<dbReference type="InterPro" id="IPR029062">
    <property type="entry name" value="Class_I_gatase-like"/>
</dbReference>
<dbReference type="SUPFAM" id="SSF141986">
    <property type="entry name" value="LD-carboxypeptidase A C-terminal domain-like"/>
    <property type="match status" value="1"/>
</dbReference>
<name>A0A5P8K814_9ACTN</name>
<protein>
    <submittedName>
        <fullName evidence="7">LD-carboxypeptidase</fullName>
    </submittedName>
</protein>
<feature type="domain" description="LD-carboxypeptidase C-terminal" evidence="6">
    <location>
        <begin position="214"/>
        <end position="326"/>
    </location>
</feature>
<organism evidence="7 8">
    <name type="scientific">Streptomyces phaeolivaceus</name>
    <dbReference type="NCBI Taxonomy" id="2653200"/>
    <lineage>
        <taxon>Bacteria</taxon>
        <taxon>Bacillati</taxon>
        <taxon>Actinomycetota</taxon>
        <taxon>Actinomycetes</taxon>
        <taxon>Kitasatosporales</taxon>
        <taxon>Streptomycetaceae</taxon>
        <taxon>Streptomyces</taxon>
    </lineage>
</organism>
<gene>
    <name evidence="7" type="ORF">F9278_28650</name>
</gene>
<evidence type="ECO:0000259" key="6">
    <source>
        <dbReference type="Pfam" id="PF17676"/>
    </source>
</evidence>
<feature type="active site" description="Nucleophile" evidence="3">
    <location>
        <position position="121"/>
    </location>
</feature>
<dbReference type="RefSeq" id="WP_152170888.1">
    <property type="nucleotide sequence ID" value="NZ_CP045096.1"/>
</dbReference>
<dbReference type="AlphaFoldDB" id="A0A5P8K814"/>
<evidence type="ECO:0000256" key="2">
    <source>
        <dbReference type="ARBA" id="ARBA00022801"/>
    </source>
</evidence>
<reference evidence="7 8" key="1">
    <citation type="submission" date="2019-10" db="EMBL/GenBank/DDBJ databases">
        <title>Streptomyces sp. strain GY16 isolated from leaves of Broussonetia papyrifera.</title>
        <authorList>
            <person name="Mo P."/>
        </authorList>
    </citation>
    <scope>NUCLEOTIDE SEQUENCE [LARGE SCALE GENOMIC DNA]</scope>
    <source>
        <strain evidence="7 8">GY16</strain>
    </source>
</reference>
<feature type="active site" description="Charge relay system" evidence="3">
    <location>
        <position position="244"/>
    </location>
</feature>
<comment type="similarity">
    <text evidence="1">Belongs to the peptidase S66 family.</text>
</comment>
<evidence type="ECO:0000313" key="8">
    <source>
        <dbReference type="Proteomes" id="UP000327294"/>
    </source>
</evidence>
<feature type="domain" description="LD-carboxypeptidase N-terminal" evidence="5">
    <location>
        <begin position="23"/>
        <end position="141"/>
    </location>
</feature>
<keyword evidence="8" id="KW-1185">Reference proteome</keyword>
<dbReference type="KEGG" id="sphv:F9278_28650"/>
<dbReference type="SUPFAM" id="SSF52317">
    <property type="entry name" value="Class I glutamine amidotransferase-like"/>
    <property type="match status" value="1"/>
</dbReference>
<feature type="active site" description="Charge relay system" evidence="3">
    <location>
        <position position="311"/>
    </location>
</feature>
<dbReference type="InterPro" id="IPR040449">
    <property type="entry name" value="Peptidase_S66_N"/>
</dbReference>
<dbReference type="InterPro" id="IPR027461">
    <property type="entry name" value="Carboxypeptidase_A_C_sf"/>
</dbReference>
<dbReference type="Pfam" id="PF17676">
    <property type="entry name" value="Peptidase_S66C"/>
    <property type="match status" value="1"/>
</dbReference>
<dbReference type="Gene3D" id="3.50.30.60">
    <property type="entry name" value="LD-carboxypeptidase A C-terminal domain-like"/>
    <property type="match status" value="1"/>
</dbReference>
<accession>A0A5P8K814</accession>
<dbReference type="Gene3D" id="3.40.50.10740">
    <property type="entry name" value="Class I glutamine amidotransferase-like"/>
    <property type="match status" value="1"/>
</dbReference>
<feature type="region of interest" description="Disordered" evidence="4">
    <location>
        <begin position="1"/>
        <end position="21"/>
    </location>
</feature>
<evidence type="ECO:0000313" key="7">
    <source>
        <dbReference type="EMBL" id="QFQ99463.1"/>
    </source>
</evidence>
<evidence type="ECO:0000256" key="1">
    <source>
        <dbReference type="ARBA" id="ARBA00010233"/>
    </source>
</evidence>
<keyword evidence="2" id="KW-0378">Hydrolase</keyword>
<evidence type="ECO:0000259" key="5">
    <source>
        <dbReference type="Pfam" id="PF02016"/>
    </source>
</evidence>
<dbReference type="GO" id="GO:0004180">
    <property type="term" value="F:carboxypeptidase activity"/>
    <property type="evidence" value="ECO:0007669"/>
    <property type="project" value="UniProtKB-KW"/>
</dbReference>
<keyword evidence="7" id="KW-0645">Protease</keyword>
<proteinExistence type="inferred from homology"/>
<dbReference type="CDD" id="cd07062">
    <property type="entry name" value="Peptidase_S66_mccF_like"/>
    <property type="match status" value="1"/>
</dbReference>
<dbReference type="EMBL" id="CP045096">
    <property type="protein sequence ID" value="QFQ99463.1"/>
    <property type="molecule type" value="Genomic_DNA"/>
</dbReference>
<dbReference type="PIRSF" id="PIRSF028757">
    <property type="entry name" value="LD-carboxypeptidase"/>
    <property type="match status" value="1"/>
</dbReference>
<evidence type="ECO:0000256" key="3">
    <source>
        <dbReference type="PIRSR" id="PIRSR028757-1"/>
    </source>
</evidence>
<evidence type="ECO:0000256" key="4">
    <source>
        <dbReference type="SAM" id="MobiDB-lite"/>
    </source>
</evidence>
<dbReference type="InterPro" id="IPR040921">
    <property type="entry name" value="Peptidase_S66C"/>
</dbReference>
<dbReference type="PANTHER" id="PTHR30237">
    <property type="entry name" value="MURAMOYLTETRAPEPTIDE CARBOXYPEPTIDASE"/>
    <property type="match status" value="1"/>
</dbReference>
<dbReference type="Pfam" id="PF02016">
    <property type="entry name" value="Peptidase_S66"/>
    <property type="match status" value="1"/>
</dbReference>